<gene>
    <name evidence="2" type="ORF">F5X68DRAFT_204194</name>
</gene>
<comment type="caution">
    <text evidence="2">The sequence shown here is derived from an EMBL/GenBank/DDBJ whole genome shotgun (WGS) entry which is preliminary data.</text>
</comment>
<dbReference type="Proteomes" id="UP000770015">
    <property type="component" value="Unassembled WGS sequence"/>
</dbReference>
<reference evidence="2" key="1">
    <citation type="journal article" date="2021" name="Nat. Commun.">
        <title>Genetic determinants of endophytism in the Arabidopsis root mycobiome.</title>
        <authorList>
            <person name="Mesny F."/>
            <person name="Miyauchi S."/>
            <person name="Thiergart T."/>
            <person name="Pickel B."/>
            <person name="Atanasova L."/>
            <person name="Karlsson M."/>
            <person name="Huettel B."/>
            <person name="Barry K.W."/>
            <person name="Haridas S."/>
            <person name="Chen C."/>
            <person name="Bauer D."/>
            <person name="Andreopoulos W."/>
            <person name="Pangilinan J."/>
            <person name="LaButti K."/>
            <person name="Riley R."/>
            <person name="Lipzen A."/>
            <person name="Clum A."/>
            <person name="Drula E."/>
            <person name="Henrissat B."/>
            <person name="Kohler A."/>
            <person name="Grigoriev I.V."/>
            <person name="Martin F.M."/>
            <person name="Hacquard S."/>
        </authorList>
    </citation>
    <scope>NUCLEOTIDE SEQUENCE</scope>
    <source>
        <strain evidence="2">MPI-SDFR-AT-0117</strain>
    </source>
</reference>
<accession>A0A9P8VG70</accession>
<evidence type="ECO:0000256" key="1">
    <source>
        <dbReference type="SAM" id="MobiDB-lite"/>
    </source>
</evidence>
<keyword evidence="3" id="KW-1185">Reference proteome</keyword>
<protein>
    <submittedName>
        <fullName evidence="2">Uncharacterized protein</fullName>
    </submittedName>
</protein>
<proteinExistence type="predicted"/>
<name>A0A9P8VG70_9PEZI</name>
<dbReference type="OrthoDB" id="3521097at2759"/>
<feature type="region of interest" description="Disordered" evidence="1">
    <location>
        <begin position="1"/>
        <end position="32"/>
    </location>
</feature>
<dbReference type="AlphaFoldDB" id="A0A9P8VG70"/>
<evidence type="ECO:0000313" key="3">
    <source>
        <dbReference type="Proteomes" id="UP000770015"/>
    </source>
</evidence>
<evidence type="ECO:0000313" key="2">
    <source>
        <dbReference type="EMBL" id="KAH6689725.1"/>
    </source>
</evidence>
<organism evidence="2 3">
    <name type="scientific">Plectosphaerella plurivora</name>
    <dbReference type="NCBI Taxonomy" id="936078"/>
    <lineage>
        <taxon>Eukaryota</taxon>
        <taxon>Fungi</taxon>
        <taxon>Dikarya</taxon>
        <taxon>Ascomycota</taxon>
        <taxon>Pezizomycotina</taxon>
        <taxon>Sordariomycetes</taxon>
        <taxon>Hypocreomycetidae</taxon>
        <taxon>Glomerellales</taxon>
        <taxon>Plectosphaerellaceae</taxon>
        <taxon>Plectosphaerella</taxon>
    </lineage>
</organism>
<dbReference type="EMBL" id="JAGSXJ010000007">
    <property type="protein sequence ID" value="KAH6689725.1"/>
    <property type="molecule type" value="Genomic_DNA"/>
</dbReference>
<sequence length="234" mass="25916">MPSPRRLPRIYGVDRDSRRRSNNASESPQRRHFRGRLLLERARCLSALHTGDAPASMHCMDDLLVAYHSAAGIHGSASAQCDAAAAQGRTLGMNKQDQGTDSQALADSDQFVGTPETLGGGLPCPFAEADSGRYSQCYAHTMLTNGAVARHLRKQHRQPLYCPTCRATFQSRTLRDGHIRLRKCKLAESIHLEGLDIRQFDSLKQFIHTSDASRATWDQISQLVSIPSSDYSRP</sequence>